<comment type="caution">
    <text evidence="2">The sequence shown here is derived from an EMBL/GenBank/DDBJ whole genome shotgun (WGS) entry which is preliminary data.</text>
</comment>
<organism evidence="2 3">
    <name type="scientific">Aeromicrobium ginsengisoli</name>
    <dbReference type="NCBI Taxonomy" id="363867"/>
    <lineage>
        <taxon>Bacteria</taxon>
        <taxon>Bacillati</taxon>
        <taxon>Actinomycetota</taxon>
        <taxon>Actinomycetes</taxon>
        <taxon>Propionibacteriales</taxon>
        <taxon>Nocardioidaceae</taxon>
        <taxon>Aeromicrobium</taxon>
    </lineage>
</organism>
<dbReference type="EMBL" id="SDPQ02000001">
    <property type="protein sequence ID" value="KAA1400271.1"/>
    <property type="molecule type" value="Genomic_DNA"/>
</dbReference>
<accession>A0A5M4FJN6</accession>
<evidence type="ECO:0000313" key="3">
    <source>
        <dbReference type="Proteomes" id="UP000380867"/>
    </source>
</evidence>
<feature type="transmembrane region" description="Helical" evidence="1">
    <location>
        <begin position="16"/>
        <end position="34"/>
    </location>
</feature>
<keyword evidence="1" id="KW-0812">Transmembrane</keyword>
<proteinExistence type="predicted"/>
<evidence type="ECO:0000256" key="1">
    <source>
        <dbReference type="SAM" id="Phobius"/>
    </source>
</evidence>
<name>A0A5M4FJN6_9ACTN</name>
<protein>
    <submittedName>
        <fullName evidence="2">DUF4245 domain-containing protein</fullName>
    </submittedName>
</protein>
<sequence>MSTQRSSRGNPSMGDIVRSVVVIGVIIIGLYGIGKVFSDKPDSPTPAVDYAKLTDQARPVAGFELLAPSSLPRGWHANAATLNIDWWHLGIVRGDQDYIGLDQVKGTSVTRAIERFADGSRPDGKTDIGGETWSVRKGPGDRTTYVLTKGEVTTVIVGTPSRALIEDYIGSLATS</sequence>
<dbReference type="InterPro" id="IPR025339">
    <property type="entry name" value="DUF4245"/>
</dbReference>
<keyword evidence="1" id="KW-1133">Transmembrane helix</keyword>
<evidence type="ECO:0000313" key="2">
    <source>
        <dbReference type="EMBL" id="KAA1400271.1"/>
    </source>
</evidence>
<dbReference type="RefSeq" id="WP_149688365.1">
    <property type="nucleotide sequence ID" value="NZ_SDPQ02000001.1"/>
</dbReference>
<dbReference type="Pfam" id="PF14030">
    <property type="entry name" value="DUF4245"/>
    <property type="match status" value="1"/>
</dbReference>
<reference evidence="2" key="1">
    <citation type="submission" date="2019-09" db="EMBL/GenBank/DDBJ databases">
        <authorList>
            <person name="Li J."/>
        </authorList>
    </citation>
    <scope>NUCLEOTIDE SEQUENCE [LARGE SCALE GENOMIC DNA]</scope>
    <source>
        <strain evidence="2">JCM 14732</strain>
    </source>
</reference>
<keyword evidence="3" id="KW-1185">Reference proteome</keyword>
<dbReference type="Proteomes" id="UP000380867">
    <property type="component" value="Unassembled WGS sequence"/>
</dbReference>
<gene>
    <name evidence="2" type="ORF">ESP70_005975</name>
</gene>
<dbReference type="AlphaFoldDB" id="A0A5M4FJN6"/>
<keyword evidence="1" id="KW-0472">Membrane</keyword>
<dbReference type="OrthoDB" id="3827115at2"/>